<gene>
    <name evidence="1" type="ORF">HXA33_03130</name>
</gene>
<organism evidence="1 2">
    <name type="scientific">Salipaludibacillus agaradhaerens</name>
    <name type="common">Bacillus agaradhaerens</name>
    <dbReference type="NCBI Taxonomy" id="76935"/>
    <lineage>
        <taxon>Bacteria</taxon>
        <taxon>Bacillati</taxon>
        <taxon>Bacillota</taxon>
        <taxon>Bacilli</taxon>
        <taxon>Bacillales</taxon>
        <taxon>Bacillaceae</taxon>
    </lineage>
</organism>
<reference evidence="1" key="1">
    <citation type="submission" date="2020-06" db="EMBL/GenBank/DDBJ databases">
        <title>Insight into the genomes of haloalkaliphilic bacilli from Kenyan soda lakes.</title>
        <authorList>
            <person name="Mwirichia R."/>
            <person name="Villamizar G.C."/>
            <person name="Poehlein A."/>
            <person name="Mugweru J."/>
            <person name="Kipnyargis A."/>
            <person name="Kiplimo D."/>
            <person name="Orwa P."/>
            <person name="Daniel R."/>
        </authorList>
    </citation>
    <scope>NUCLEOTIDE SEQUENCE</scope>
    <source>
        <strain evidence="1">B1096_S55</strain>
    </source>
</reference>
<dbReference type="Proteomes" id="UP001057753">
    <property type="component" value="Unassembled WGS sequence"/>
</dbReference>
<keyword evidence="2" id="KW-1185">Reference proteome</keyword>
<dbReference type="AlphaFoldDB" id="A0A9Q4AZA8"/>
<name>A0A9Q4AZA8_SALAG</name>
<dbReference type="EMBL" id="JABXYM010000001">
    <property type="protein sequence ID" value="MCR6095526.1"/>
    <property type="molecule type" value="Genomic_DNA"/>
</dbReference>
<protein>
    <recommendedName>
        <fullName evidence="3">Radical SAM protein</fullName>
    </recommendedName>
</protein>
<evidence type="ECO:0000313" key="1">
    <source>
        <dbReference type="EMBL" id="MCR6095526.1"/>
    </source>
</evidence>
<comment type="caution">
    <text evidence="1">The sequence shown here is derived from an EMBL/GenBank/DDBJ whole genome shotgun (WGS) entry which is preliminary data.</text>
</comment>
<accession>A0A9Q4AZA8</accession>
<dbReference type="RefSeq" id="WP_257820297.1">
    <property type="nucleotide sequence ID" value="NZ_JABXYM010000001.1"/>
</dbReference>
<proteinExistence type="predicted"/>
<evidence type="ECO:0008006" key="3">
    <source>
        <dbReference type="Google" id="ProtNLM"/>
    </source>
</evidence>
<evidence type="ECO:0000313" key="2">
    <source>
        <dbReference type="Proteomes" id="UP001057753"/>
    </source>
</evidence>
<sequence length="100" mass="11631">MCFSYDARLGIRLPSFSGTWEELPLLEQTAILVTWEKIRGTIPDRIEEIEHKINKLQNALYREENFEKSCKLNSDIAELASIINDLWIWYRAGDDITISA</sequence>